<feature type="transmembrane region" description="Helical" evidence="1">
    <location>
        <begin position="25"/>
        <end position="46"/>
    </location>
</feature>
<dbReference type="EMBL" id="AP012057">
    <property type="protein sequence ID" value="BAN03035.1"/>
    <property type="molecule type" value="Genomic_DNA"/>
</dbReference>
<feature type="transmembrane region" description="Helical" evidence="1">
    <location>
        <begin position="148"/>
        <end position="170"/>
    </location>
</feature>
<evidence type="ECO:0000313" key="3">
    <source>
        <dbReference type="Proteomes" id="UP000011863"/>
    </source>
</evidence>
<feature type="transmembrane region" description="Helical" evidence="1">
    <location>
        <begin position="66"/>
        <end position="87"/>
    </location>
</feature>
<evidence type="ECO:0000313" key="2">
    <source>
        <dbReference type="EMBL" id="BAN03035.1"/>
    </source>
</evidence>
<feature type="transmembrane region" description="Helical" evidence="1">
    <location>
        <begin position="99"/>
        <end position="128"/>
    </location>
</feature>
<dbReference type="Proteomes" id="UP000011863">
    <property type="component" value="Chromosome"/>
</dbReference>
<dbReference type="RefSeq" id="WP_015442282.1">
    <property type="nucleotide sequence ID" value="NC_020520.1"/>
</dbReference>
<protein>
    <submittedName>
        <fullName evidence="2">Uncharacterized protein</fullName>
    </submittedName>
</protein>
<evidence type="ECO:0000256" key="1">
    <source>
        <dbReference type="SAM" id="Phobius"/>
    </source>
</evidence>
<reference evidence="2 3" key="1">
    <citation type="journal article" date="2013" name="Int. J. Syst. Evol. Microbiol.">
        <title>Ilumatobacter nonamiense sp. nov. and Ilumatobacter coccineum sp. nov., isolated from seashore sand.</title>
        <authorList>
            <person name="Matsumoto A."/>
            <person name="Kasai H."/>
            <person name="Matsuo Y."/>
            <person name="Shizuri Y."/>
            <person name="Ichikawa N."/>
            <person name="Fujita N."/>
            <person name="Omura S."/>
            <person name="Takahashi Y."/>
        </authorList>
    </citation>
    <scope>NUCLEOTIDE SEQUENCE [LARGE SCALE GENOMIC DNA]</scope>
    <source>
        <strain evidence="3">NBRC 103263 / KCTC 29153 / YM16-304</strain>
    </source>
</reference>
<sequence length="314" mass="36306">MSWAAHQFEIYAVQSHLPKKMRGKISFWAIFLGDFTPDFLSKFWVYGFTINGTRYGADVPHQWHRGFPGMGFTHTLFFGTILTLLIWSWRKNRAFTIGYLLGYAAHALTDINDSVGVLLLFPLLTLNFTSQTWAYAATVDGGKYLDAAAYYSSLGLVMDLFWLVVVLFSWRVLTREHWRTQVVPADARIWAWFGRWLPERGLLALYRATFFYGLCRMISWSAWARLFASPDKYGEFDVTERGFPMDLSWTGPYWLEARSLSHVNPWLAYPAALMLLAVLYVVIIRLWEPMGRKEAERRRSRNGTHDVSGDHADA</sequence>
<organism evidence="2 3">
    <name type="scientific">Ilumatobacter coccineus (strain NBRC 103263 / KCTC 29153 / YM16-304)</name>
    <dbReference type="NCBI Taxonomy" id="1313172"/>
    <lineage>
        <taxon>Bacteria</taxon>
        <taxon>Bacillati</taxon>
        <taxon>Actinomycetota</taxon>
        <taxon>Acidimicrobiia</taxon>
        <taxon>Acidimicrobiales</taxon>
        <taxon>Ilumatobacteraceae</taxon>
        <taxon>Ilumatobacter</taxon>
    </lineage>
</organism>
<proteinExistence type="predicted"/>
<keyword evidence="3" id="KW-1185">Reference proteome</keyword>
<feature type="transmembrane region" description="Helical" evidence="1">
    <location>
        <begin position="266"/>
        <end position="287"/>
    </location>
</feature>
<accession>A0A6C7ED28</accession>
<name>A0A6C7ED28_ILUCY</name>
<keyword evidence="1" id="KW-0472">Membrane</keyword>
<dbReference type="KEGG" id="aym:YM304_27210"/>
<dbReference type="OrthoDB" id="4156614at2"/>
<feature type="transmembrane region" description="Helical" evidence="1">
    <location>
        <begin position="204"/>
        <end position="223"/>
    </location>
</feature>
<dbReference type="AlphaFoldDB" id="A0A6C7ED28"/>
<gene>
    <name evidence="2" type="ORF">YM304_27210</name>
</gene>
<keyword evidence="1" id="KW-1133">Transmembrane helix</keyword>
<keyword evidence="1" id="KW-0812">Transmembrane</keyword>